<dbReference type="Pfam" id="PF00400">
    <property type="entry name" value="WD40"/>
    <property type="match status" value="3"/>
</dbReference>
<dbReference type="InterPro" id="IPR036322">
    <property type="entry name" value="WD40_repeat_dom_sf"/>
</dbReference>
<dbReference type="GO" id="GO:0005634">
    <property type="term" value="C:nucleus"/>
    <property type="evidence" value="ECO:0007669"/>
    <property type="project" value="TreeGrafter"/>
</dbReference>
<feature type="compositionally biased region" description="Polar residues" evidence="7">
    <location>
        <begin position="458"/>
        <end position="469"/>
    </location>
</feature>
<comment type="function">
    <text evidence="3">Component of the regulatory network controlling carbon source utilization through ubiquitination and deubiquitination involving creA, creB, creC, creD and acrB. Required to prevent the proteolysis of the CreB deubiquitinating enzyme in the absence of carbon catabolite repression. CreB deubiquitinating enzyme stabilized in a complex with the CreC leads to the expression of genes such as those in the proline and quinate pathways.</text>
</comment>
<proteinExistence type="inferred from homology"/>
<dbReference type="GeneID" id="54411503"/>
<evidence type="ECO:0000313" key="9">
    <source>
        <dbReference type="Proteomes" id="UP000799771"/>
    </source>
</evidence>
<feature type="region of interest" description="Disordered" evidence="7">
    <location>
        <begin position="266"/>
        <end position="285"/>
    </location>
</feature>
<dbReference type="Gene3D" id="2.130.10.10">
    <property type="entry name" value="YVTN repeat-like/Quinoprotein amine dehydrogenase"/>
    <property type="match status" value="1"/>
</dbReference>
<feature type="compositionally biased region" description="Basic and acidic residues" evidence="7">
    <location>
        <begin position="61"/>
        <end position="76"/>
    </location>
</feature>
<evidence type="ECO:0000256" key="4">
    <source>
        <dbReference type="ARBA" id="ARBA00038107"/>
    </source>
</evidence>
<feature type="region of interest" description="Disordered" evidence="7">
    <location>
        <begin position="696"/>
        <end position="723"/>
    </location>
</feature>
<comment type="subunit">
    <text evidence="5">Interacts with creB.</text>
</comment>
<sequence>MALHSRIRIMAESDSRVRRSWRPPTWQQRRRRALVQTRPSGENESLAVVTAPCVPPSTDSTGREERSGDDAIKGTRTEPAAAPRSHGNNTRALRRLAADCSSSAMFVLPPPPRYPIGQFPGAIPGQLIETNNTITHPAGSDYQLVVGEGTYILRDDLHLATPPPHPSEAPIHNPNPLATTISPPTCGTKLSLVALAPRQPSRSHLSRLETRYSNRSEIPPSIQESPHETNSQASDTGAHSVNGFGSSPLDGLRTPMFGEGNTALAAINGKDSKDPLKRRKPKSNIVKSNSSFVSRVIPHENLSKRLQEHNPNGHYAFANINRALQWLDLTSPNKEEHLTKILFTKAHALCHDINQITKGPNHLDIIMGFSTGDIIWYEPMSQKYSRINKNGVINGSAISDIRWLPNSENLFLAAHMDGSLIVYDKEKEDAVFSAEEQSSTTEHTTSETEKKARLSVKKSVTSNSQKSNPVSCWQLSRSKINAFEFSPDRRHLAVVSEDGSFRIIDFLKEKLLHLYMSYYGGMMCVCWSPDGKYVVTGGQDDLVSIWSLEDNQLVARCQGHNSWVTAVQFDPWRCDDRNYRIGSVGEDCQLLLWDFSVGMLHRPRAASVRQRNSITSTNLKIQRTRTEGSVSRLRSNSNLTSGSLIDEEEVVHPVESRARTAMLPPVLTKSVDEHPLAWLGFEEDCIITSCKNGHVRTWDRPKEGAASDDGENSTTASARETKA</sequence>
<feature type="compositionally biased region" description="Basic and acidic residues" evidence="7">
    <location>
        <begin position="696"/>
        <end position="705"/>
    </location>
</feature>
<dbReference type="InterPro" id="IPR051362">
    <property type="entry name" value="WD_repeat_creC_regulators"/>
</dbReference>
<dbReference type="Proteomes" id="UP000799771">
    <property type="component" value="Unassembled WGS sequence"/>
</dbReference>
<dbReference type="SUPFAM" id="SSF50978">
    <property type="entry name" value="WD40 repeat-like"/>
    <property type="match status" value="1"/>
</dbReference>
<keyword evidence="9" id="KW-1185">Reference proteome</keyword>
<feature type="region of interest" description="Disordered" evidence="7">
    <location>
        <begin position="433"/>
        <end position="469"/>
    </location>
</feature>
<evidence type="ECO:0000256" key="1">
    <source>
        <dbReference type="ARBA" id="ARBA00022574"/>
    </source>
</evidence>
<dbReference type="OrthoDB" id="3367at2759"/>
<feature type="compositionally biased region" description="Polar residues" evidence="7">
    <location>
        <begin position="712"/>
        <end position="723"/>
    </location>
</feature>
<keyword evidence="2" id="KW-0677">Repeat</keyword>
<reference evidence="8" key="1">
    <citation type="journal article" date="2020" name="Stud. Mycol.">
        <title>101 Dothideomycetes genomes: a test case for predicting lifestyles and emergence of pathogens.</title>
        <authorList>
            <person name="Haridas S."/>
            <person name="Albert R."/>
            <person name="Binder M."/>
            <person name="Bloem J."/>
            <person name="Labutti K."/>
            <person name="Salamov A."/>
            <person name="Andreopoulos B."/>
            <person name="Baker S."/>
            <person name="Barry K."/>
            <person name="Bills G."/>
            <person name="Bluhm B."/>
            <person name="Cannon C."/>
            <person name="Castanera R."/>
            <person name="Culley D."/>
            <person name="Daum C."/>
            <person name="Ezra D."/>
            <person name="Gonzalez J."/>
            <person name="Henrissat B."/>
            <person name="Kuo A."/>
            <person name="Liang C."/>
            <person name="Lipzen A."/>
            <person name="Lutzoni F."/>
            <person name="Magnuson J."/>
            <person name="Mondo S."/>
            <person name="Nolan M."/>
            <person name="Ohm R."/>
            <person name="Pangilinan J."/>
            <person name="Park H.-J."/>
            <person name="Ramirez L."/>
            <person name="Alfaro M."/>
            <person name="Sun H."/>
            <person name="Tritt A."/>
            <person name="Yoshinaga Y."/>
            <person name="Zwiers L.-H."/>
            <person name="Turgeon B."/>
            <person name="Goodwin S."/>
            <person name="Spatafora J."/>
            <person name="Crous P."/>
            <person name="Grigoriev I."/>
        </authorList>
    </citation>
    <scope>NUCLEOTIDE SEQUENCE</scope>
    <source>
        <strain evidence="8">CBS 119687</strain>
    </source>
</reference>
<dbReference type="RefSeq" id="XP_033517942.1">
    <property type="nucleotide sequence ID" value="XM_033671071.1"/>
</dbReference>
<evidence type="ECO:0000256" key="5">
    <source>
        <dbReference type="ARBA" id="ARBA00038682"/>
    </source>
</evidence>
<dbReference type="SMART" id="SM00320">
    <property type="entry name" value="WD40"/>
    <property type="match status" value="5"/>
</dbReference>
<dbReference type="GO" id="GO:0045013">
    <property type="term" value="P:carbon catabolite repression of transcription"/>
    <property type="evidence" value="ECO:0007669"/>
    <property type="project" value="TreeGrafter"/>
</dbReference>
<dbReference type="PANTHER" id="PTHR14107">
    <property type="entry name" value="WD REPEAT PROTEIN"/>
    <property type="match status" value="1"/>
</dbReference>
<evidence type="ECO:0000256" key="6">
    <source>
        <dbReference type="PROSITE-ProRule" id="PRU00221"/>
    </source>
</evidence>
<accession>A0A6A5ZYS1</accession>
<dbReference type="GO" id="GO:0051286">
    <property type="term" value="C:cell tip"/>
    <property type="evidence" value="ECO:0007669"/>
    <property type="project" value="TreeGrafter"/>
</dbReference>
<name>A0A6A5ZYS1_9PLEO</name>
<organism evidence="8 9">
    <name type="scientific">Dothidotthia symphoricarpi CBS 119687</name>
    <dbReference type="NCBI Taxonomy" id="1392245"/>
    <lineage>
        <taxon>Eukaryota</taxon>
        <taxon>Fungi</taxon>
        <taxon>Dikarya</taxon>
        <taxon>Ascomycota</taxon>
        <taxon>Pezizomycotina</taxon>
        <taxon>Dothideomycetes</taxon>
        <taxon>Pleosporomycetidae</taxon>
        <taxon>Pleosporales</taxon>
        <taxon>Dothidotthiaceae</taxon>
        <taxon>Dothidotthia</taxon>
    </lineage>
</organism>
<evidence type="ECO:0000256" key="3">
    <source>
        <dbReference type="ARBA" id="ARBA00037241"/>
    </source>
</evidence>
<evidence type="ECO:0000256" key="2">
    <source>
        <dbReference type="ARBA" id="ARBA00022737"/>
    </source>
</evidence>
<evidence type="ECO:0000313" key="8">
    <source>
        <dbReference type="EMBL" id="KAF2123548.1"/>
    </source>
</evidence>
<feature type="region of interest" description="Disordered" evidence="7">
    <location>
        <begin position="22"/>
        <end position="91"/>
    </location>
</feature>
<feature type="region of interest" description="Disordered" evidence="7">
    <location>
        <begin position="194"/>
        <end position="257"/>
    </location>
</feature>
<comment type="similarity">
    <text evidence="4">Belongs to the WD repeat creC family.</text>
</comment>
<feature type="compositionally biased region" description="Low complexity" evidence="7">
    <location>
        <begin position="433"/>
        <end position="443"/>
    </location>
</feature>
<dbReference type="EMBL" id="ML977526">
    <property type="protein sequence ID" value="KAF2123548.1"/>
    <property type="molecule type" value="Genomic_DNA"/>
</dbReference>
<dbReference type="PROSITE" id="PS50082">
    <property type="entry name" value="WD_REPEATS_2"/>
    <property type="match status" value="1"/>
</dbReference>
<dbReference type="PROSITE" id="PS50294">
    <property type="entry name" value="WD_REPEATS_REGION"/>
    <property type="match status" value="1"/>
</dbReference>
<evidence type="ECO:0000256" key="7">
    <source>
        <dbReference type="SAM" id="MobiDB-lite"/>
    </source>
</evidence>
<dbReference type="InterPro" id="IPR015943">
    <property type="entry name" value="WD40/YVTN_repeat-like_dom_sf"/>
</dbReference>
<dbReference type="AlphaFoldDB" id="A0A6A5ZYS1"/>
<gene>
    <name evidence="8" type="ORF">P153DRAFT_391489</name>
</gene>
<keyword evidence="1 6" id="KW-0853">WD repeat</keyword>
<dbReference type="GO" id="GO:0032153">
    <property type="term" value="C:cell division site"/>
    <property type="evidence" value="ECO:0007669"/>
    <property type="project" value="TreeGrafter"/>
</dbReference>
<dbReference type="PANTHER" id="PTHR14107:SF16">
    <property type="entry name" value="AT02583P"/>
    <property type="match status" value="1"/>
</dbReference>
<feature type="compositionally biased region" description="Polar residues" evidence="7">
    <location>
        <begin position="215"/>
        <end position="245"/>
    </location>
</feature>
<feature type="repeat" description="WD" evidence="6">
    <location>
        <begin position="515"/>
        <end position="556"/>
    </location>
</feature>
<protein>
    <submittedName>
        <fullName evidence="8">WD40 repeat-like protein</fullName>
    </submittedName>
</protein>
<dbReference type="InterPro" id="IPR001680">
    <property type="entry name" value="WD40_rpt"/>
</dbReference>